<keyword evidence="1" id="KW-1133">Transmembrane helix</keyword>
<accession>A0A0F9QCP9</accession>
<keyword evidence="1" id="KW-0472">Membrane</keyword>
<keyword evidence="1" id="KW-0812">Transmembrane</keyword>
<dbReference type="EMBL" id="LAZR01001712">
    <property type="protein sequence ID" value="KKN40314.1"/>
    <property type="molecule type" value="Genomic_DNA"/>
</dbReference>
<evidence type="ECO:0000256" key="1">
    <source>
        <dbReference type="SAM" id="Phobius"/>
    </source>
</evidence>
<feature type="transmembrane region" description="Helical" evidence="1">
    <location>
        <begin position="20"/>
        <end position="48"/>
    </location>
</feature>
<reference evidence="2" key="1">
    <citation type="journal article" date="2015" name="Nature">
        <title>Complex archaea that bridge the gap between prokaryotes and eukaryotes.</title>
        <authorList>
            <person name="Spang A."/>
            <person name="Saw J.H."/>
            <person name="Jorgensen S.L."/>
            <person name="Zaremba-Niedzwiedzka K."/>
            <person name="Martijn J."/>
            <person name="Lind A.E."/>
            <person name="van Eijk R."/>
            <person name="Schleper C."/>
            <person name="Guy L."/>
            <person name="Ettema T.J."/>
        </authorList>
    </citation>
    <scope>NUCLEOTIDE SEQUENCE</scope>
</reference>
<gene>
    <name evidence="2" type="ORF">LCGC14_0734710</name>
</gene>
<sequence length="54" mass="6403">MLRIRKALDRWYDWYLNGSIWHLLLGLLVQVALIGVSCVLVIFIVYFIGLWPVR</sequence>
<name>A0A0F9QCP9_9ZZZZ</name>
<comment type="caution">
    <text evidence="2">The sequence shown here is derived from an EMBL/GenBank/DDBJ whole genome shotgun (WGS) entry which is preliminary data.</text>
</comment>
<evidence type="ECO:0000313" key="2">
    <source>
        <dbReference type="EMBL" id="KKN40314.1"/>
    </source>
</evidence>
<proteinExistence type="predicted"/>
<dbReference type="AlphaFoldDB" id="A0A0F9QCP9"/>
<protein>
    <submittedName>
        <fullName evidence="2">Uncharacterized protein</fullName>
    </submittedName>
</protein>
<organism evidence="2">
    <name type="scientific">marine sediment metagenome</name>
    <dbReference type="NCBI Taxonomy" id="412755"/>
    <lineage>
        <taxon>unclassified sequences</taxon>
        <taxon>metagenomes</taxon>
        <taxon>ecological metagenomes</taxon>
    </lineage>
</organism>